<gene>
    <name evidence="2" type="ORF">HMPREF0063_10051</name>
</gene>
<protein>
    <submittedName>
        <fullName evidence="2">Uncharacterized protein</fullName>
    </submittedName>
</protein>
<feature type="region of interest" description="Disordered" evidence="1">
    <location>
        <begin position="1"/>
        <end position="30"/>
    </location>
</feature>
<evidence type="ECO:0000256" key="1">
    <source>
        <dbReference type="SAM" id="MobiDB-lite"/>
    </source>
</evidence>
<dbReference type="STRING" id="585531.HMPREF0063_10051"/>
<evidence type="ECO:0000313" key="3">
    <source>
        <dbReference type="Proteomes" id="UP000003111"/>
    </source>
</evidence>
<sequence>MEAAGVDNLAPERGCARCPKSGTPLADSRGQRERVAVALAAGVSPRRFEGWEPEEVHEHFDQDGTFTGRTIVTREPEWDDEARRKVLAYAAYEHMKCQRGHHPSTGMDATKVRMVENARVACLDCEAEDARRAQWMKSHRHKDDGTCDCRHQVFWVDRHEPIPDDLLPGPFTTRGDPPAAPPR</sequence>
<feature type="region of interest" description="Disordered" evidence="1">
    <location>
        <begin position="163"/>
        <end position="183"/>
    </location>
</feature>
<evidence type="ECO:0000313" key="2">
    <source>
        <dbReference type="EMBL" id="EFQ84710.1"/>
    </source>
</evidence>
<name>E2S7P4_9ACTN</name>
<dbReference type="Proteomes" id="UP000003111">
    <property type="component" value="Unassembled WGS sequence"/>
</dbReference>
<comment type="caution">
    <text evidence="2">The sequence shown here is derived from an EMBL/GenBank/DDBJ whole genome shotgun (WGS) entry which is preliminary data.</text>
</comment>
<organism evidence="2 3">
    <name type="scientific">Aeromicrobium marinum DSM 15272</name>
    <dbReference type="NCBI Taxonomy" id="585531"/>
    <lineage>
        <taxon>Bacteria</taxon>
        <taxon>Bacillati</taxon>
        <taxon>Actinomycetota</taxon>
        <taxon>Actinomycetes</taxon>
        <taxon>Propionibacteriales</taxon>
        <taxon>Nocardioidaceae</taxon>
        <taxon>Aeromicrobium</taxon>
    </lineage>
</organism>
<proteinExistence type="predicted"/>
<reference evidence="2" key="1">
    <citation type="submission" date="2010-08" db="EMBL/GenBank/DDBJ databases">
        <authorList>
            <person name="Muzny D."/>
            <person name="Qin X."/>
            <person name="Buhay C."/>
            <person name="Dugan-Rocha S."/>
            <person name="Ding Y."/>
            <person name="Chen G."/>
            <person name="Hawes A."/>
            <person name="Holder M."/>
            <person name="Jhangiani S."/>
            <person name="Johnson A."/>
            <person name="Khan Z."/>
            <person name="Li Z."/>
            <person name="Liu W."/>
            <person name="Liu X."/>
            <person name="Perez L."/>
            <person name="Shen H."/>
            <person name="Wang Q."/>
            <person name="Watt J."/>
            <person name="Xi L."/>
            <person name="Xin Y."/>
            <person name="Zhou J."/>
            <person name="Deng J."/>
            <person name="Jiang H."/>
            <person name="Liu Y."/>
            <person name="Qu J."/>
            <person name="Song X.-Z."/>
            <person name="Zhang L."/>
            <person name="Villasana D."/>
            <person name="Johnson A."/>
            <person name="Liu J."/>
            <person name="Liyanage D."/>
            <person name="Lorensuhewa L."/>
            <person name="Robinson T."/>
            <person name="Song A."/>
            <person name="Song B.-B."/>
            <person name="Dinh H."/>
            <person name="Thornton R."/>
            <person name="Coyle M."/>
            <person name="Francisco L."/>
            <person name="Jackson L."/>
            <person name="Javaid M."/>
            <person name="Korchina V."/>
            <person name="Kovar C."/>
            <person name="Mata R."/>
            <person name="Mathew T."/>
            <person name="Ngo R."/>
            <person name="Nguyen L."/>
            <person name="Nguyen N."/>
            <person name="Okwuonu G."/>
            <person name="Ongeri F."/>
            <person name="Pham C."/>
            <person name="Simmons D."/>
            <person name="Wilczek-Boney K."/>
            <person name="Hale W."/>
            <person name="Jakkamsetti A."/>
            <person name="Pham P."/>
            <person name="Ruth R."/>
            <person name="San Lucas F."/>
            <person name="Warren J."/>
            <person name="Zhang J."/>
            <person name="Zhao Z."/>
            <person name="Zhou C."/>
            <person name="Zhu D."/>
            <person name="Lee S."/>
            <person name="Bess C."/>
            <person name="Blankenburg K."/>
            <person name="Forbes L."/>
            <person name="Fu Q."/>
            <person name="Gubbala S."/>
            <person name="Hirani K."/>
            <person name="Jayaseelan J.C."/>
            <person name="Lara F."/>
            <person name="Munidasa M."/>
            <person name="Palculict T."/>
            <person name="Patil S."/>
            <person name="Pu L.-L."/>
            <person name="Saada N."/>
            <person name="Tang L."/>
            <person name="Weissenberger G."/>
            <person name="Zhu Y."/>
            <person name="Hemphill L."/>
            <person name="Shang Y."/>
            <person name="Youmans B."/>
            <person name="Ayvaz T."/>
            <person name="Ross M."/>
            <person name="Santibanez J."/>
            <person name="Aqrawi P."/>
            <person name="Gross S."/>
            <person name="Joshi V."/>
            <person name="Fowler G."/>
            <person name="Nazareth L."/>
            <person name="Reid J."/>
            <person name="Worley K."/>
            <person name="Petrosino J."/>
            <person name="Highlander S."/>
            <person name="Gibbs R."/>
        </authorList>
    </citation>
    <scope>NUCLEOTIDE SEQUENCE [LARGE SCALE GENOMIC DNA]</scope>
    <source>
        <strain evidence="2">DSM 15272</strain>
    </source>
</reference>
<dbReference type="HOGENOM" id="CLU_1472256_0_0_11"/>
<keyword evidence="3" id="KW-1185">Reference proteome</keyword>
<dbReference type="AlphaFoldDB" id="E2S7P4"/>
<accession>E2S7P4</accession>
<dbReference type="EMBL" id="ACLF03000001">
    <property type="protein sequence ID" value="EFQ84710.1"/>
    <property type="molecule type" value="Genomic_DNA"/>
</dbReference>